<evidence type="ECO:0000313" key="8">
    <source>
        <dbReference type="Proteomes" id="UP000445696"/>
    </source>
</evidence>
<dbReference type="RefSeq" id="WP_161338180.1">
    <property type="nucleotide sequence ID" value="NZ_JBHSDG010000001.1"/>
</dbReference>
<evidence type="ECO:0000256" key="2">
    <source>
        <dbReference type="ARBA" id="ARBA00022692"/>
    </source>
</evidence>
<keyword evidence="8" id="KW-1185">Reference proteome</keyword>
<feature type="domain" description="GtrA/DPMS transmembrane" evidence="6">
    <location>
        <begin position="14"/>
        <end position="126"/>
    </location>
</feature>
<evidence type="ECO:0000256" key="1">
    <source>
        <dbReference type="ARBA" id="ARBA00004141"/>
    </source>
</evidence>
<keyword evidence="4 5" id="KW-0472">Membrane</keyword>
<evidence type="ECO:0000256" key="4">
    <source>
        <dbReference type="ARBA" id="ARBA00023136"/>
    </source>
</evidence>
<evidence type="ECO:0000259" key="6">
    <source>
        <dbReference type="Pfam" id="PF04138"/>
    </source>
</evidence>
<evidence type="ECO:0000256" key="5">
    <source>
        <dbReference type="SAM" id="Phobius"/>
    </source>
</evidence>
<feature type="transmembrane region" description="Helical" evidence="5">
    <location>
        <begin position="12"/>
        <end position="36"/>
    </location>
</feature>
<sequence>MIAEIKVFWSKAWRFIVTGVVSNVLFYLIYLLLLWLSVPYQIAVTICYVLGMLWGYAINKIWSWQDESPILRSATAYILAYGFIYFCHLGFVTFLVEIQQISPHWGGLASVVFLTIPLFMLLDRFVYRSPKARN</sequence>
<keyword evidence="2 5" id="KW-0812">Transmembrane</keyword>
<proteinExistence type="predicted"/>
<dbReference type="Pfam" id="PF04138">
    <property type="entry name" value="GtrA_DPMS_TM"/>
    <property type="match status" value="1"/>
</dbReference>
<name>A0A845MCZ9_9PROT</name>
<comment type="caution">
    <text evidence="7">The sequence shown here is derived from an EMBL/GenBank/DDBJ whole genome shotgun (WGS) entry which is preliminary data.</text>
</comment>
<comment type="subcellular location">
    <subcellularLocation>
        <location evidence="1">Membrane</location>
        <topology evidence="1">Multi-pass membrane protein</topology>
    </subcellularLocation>
</comment>
<keyword evidence="3 5" id="KW-1133">Transmembrane helix</keyword>
<protein>
    <recommendedName>
        <fullName evidence="6">GtrA/DPMS transmembrane domain-containing protein</fullName>
    </recommendedName>
</protein>
<dbReference type="OrthoDB" id="7060875at2"/>
<organism evidence="7 8">
    <name type="scientific">Sneathiella chungangensis</name>
    <dbReference type="NCBI Taxonomy" id="1418234"/>
    <lineage>
        <taxon>Bacteria</taxon>
        <taxon>Pseudomonadati</taxon>
        <taxon>Pseudomonadota</taxon>
        <taxon>Alphaproteobacteria</taxon>
        <taxon>Sneathiellales</taxon>
        <taxon>Sneathiellaceae</taxon>
        <taxon>Sneathiella</taxon>
    </lineage>
</organism>
<dbReference type="Proteomes" id="UP000445696">
    <property type="component" value="Unassembled WGS sequence"/>
</dbReference>
<feature type="transmembrane region" description="Helical" evidence="5">
    <location>
        <begin position="74"/>
        <end position="96"/>
    </location>
</feature>
<evidence type="ECO:0000313" key="7">
    <source>
        <dbReference type="EMBL" id="MZR21739.1"/>
    </source>
</evidence>
<dbReference type="AlphaFoldDB" id="A0A845MCZ9"/>
<dbReference type="GO" id="GO:0000271">
    <property type="term" value="P:polysaccharide biosynthetic process"/>
    <property type="evidence" value="ECO:0007669"/>
    <property type="project" value="InterPro"/>
</dbReference>
<dbReference type="InterPro" id="IPR007267">
    <property type="entry name" value="GtrA_DPMS_TM"/>
</dbReference>
<evidence type="ECO:0000256" key="3">
    <source>
        <dbReference type="ARBA" id="ARBA00022989"/>
    </source>
</evidence>
<feature type="transmembrane region" description="Helical" evidence="5">
    <location>
        <begin position="108"/>
        <end position="127"/>
    </location>
</feature>
<reference evidence="7 8" key="1">
    <citation type="journal article" date="2014" name="Int. J. Syst. Evol. Microbiol.">
        <title>Sneathiella chungangensis sp. nov., isolated from a marine sand, and emended description of the genus Sneathiella.</title>
        <authorList>
            <person name="Siamphan C."/>
            <person name="Kim H."/>
            <person name="Lee J.S."/>
            <person name="Kim W."/>
        </authorList>
    </citation>
    <scope>NUCLEOTIDE SEQUENCE [LARGE SCALE GENOMIC DNA]</scope>
    <source>
        <strain evidence="7 8">KCTC 32476</strain>
    </source>
</reference>
<gene>
    <name evidence="7" type="ORF">GQF03_05300</name>
</gene>
<dbReference type="GO" id="GO:0016020">
    <property type="term" value="C:membrane"/>
    <property type="evidence" value="ECO:0007669"/>
    <property type="project" value="UniProtKB-SubCell"/>
</dbReference>
<accession>A0A845MCZ9</accession>
<feature type="transmembrane region" description="Helical" evidence="5">
    <location>
        <begin position="42"/>
        <end position="62"/>
    </location>
</feature>
<dbReference type="EMBL" id="WTVA01000002">
    <property type="protein sequence ID" value="MZR21739.1"/>
    <property type="molecule type" value="Genomic_DNA"/>
</dbReference>